<dbReference type="NCBIfam" id="NF007923">
    <property type="entry name" value="PRK10638.1"/>
    <property type="match status" value="1"/>
</dbReference>
<name>A0A0W0U7V2_9GAMM</name>
<dbReference type="InterPro" id="IPR011767">
    <property type="entry name" value="GLR_AS"/>
</dbReference>
<dbReference type="Proteomes" id="UP000054785">
    <property type="component" value="Unassembled WGS sequence"/>
</dbReference>
<comment type="caution">
    <text evidence="7">The sequence shown here is derived from an EMBL/GenBank/DDBJ whole genome shotgun (WGS) entry which is preliminary data.</text>
</comment>
<dbReference type="OrthoDB" id="9814618at2"/>
<evidence type="ECO:0000256" key="4">
    <source>
        <dbReference type="ARBA" id="ARBA00023157"/>
    </source>
</evidence>
<keyword evidence="8" id="KW-1185">Reference proteome</keyword>
<dbReference type="GO" id="GO:0034599">
    <property type="term" value="P:cellular response to oxidative stress"/>
    <property type="evidence" value="ECO:0007669"/>
    <property type="project" value="TreeGrafter"/>
</dbReference>
<dbReference type="PATRIC" id="fig|45065.4.peg.524"/>
<accession>A0A0W0U7V2</accession>
<evidence type="ECO:0000256" key="6">
    <source>
        <dbReference type="RuleBase" id="RU364065"/>
    </source>
</evidence>
<dbReference type="GO" id="GO:0045454">
    <property type="term" value="P:cell redox homeostasis"/>
    <property type="evidence" value="ECO:0007669"/>
    <property type="project" value="InterPro"/>
</dbReference>
<evidence type="ECO:0000313" key="7">
    <source>
        <dbReference type="EMBL" id="KTD03835.1"/>
    </source>
</evidence>
<dbReference type="SUPFAM" id="SSF52833">
    <property type="entry name" value="Thioredoxin-like"/>
    <property type="match status" value="1"/>
</dbReference>
<evidence type="ECO:0000313" key="8">
    <source>
        <dbReference type="Proteomes" id="UP000054785"/>
    </source>
</evidence>
<dbReference type="GO" id="GO:0005737">
    <property type="term" value="C:cytoplasm"/>
    <property type="evidence" value="ECO:0007669"/>
    <property type="project" value="TreeGrafter"/>
</dbReference>
<dbReference type="PROSITE" id="PS00195">
    <property type="entry name" value="GLUTAREDOXIN_1"/>
    <property type="match status" value="1"/>
</dbReference>
<evidence type="ECO:0000256" key="5">
    <source>
        <dbReference type="ARBA" id="ARBA00023284"/>
    </source>
</evidence>
<dbReference type="InterPro" id="IPR002109">
    <property type="entry name" value="Glutaredoxin"/>
</dbReference>
<dbReference type="FunFam" id="3.40.30.10:FF:000018">
    <property type="entry name" value="Glutaredoxin"/>
    <property type="match status" value="1"/>
</dbReference>
<evidence type="ECO:0000256" key="2">
    <source>
        <dbReference type="ARBA" id="ARBA00022448"/>
    </source>
</evidence>
<dbReference type="EMBL" id="LNYC01000009">
    <property type="protein sequence ID" value="KTD03835.1"/>
    <property type="molecule type" value="Genomic_DNA"/>
</dbReference>
<evidence type="ECO:0000256" key="1">
    <source>
        <dbReference type="ARBA" id="ARBA00007787"/>
    </source>
</evidence>
<organism evidence="7 8">
    <name type="scientific">Legionella geestiana</name>
    <dbReference type="NCBI Taxonomy" id="45065"/>
    <lineage>
        <taxon>Bacteria</taxon>
        <taxon>Pseudomonadati</taxon>
        <taxon>Pseudomonadota</taxon>
        <taxon>Gammaproteobacteria</taxon>
        <taxon>Legionellales</taxon>
        <taxon>Legionellaceae</taxon>
        <taxon>Legionella</taxon>
    </lineage>
</organism>
<dbReference type="PANTHER" id="PTHR45694">
    <property type="entry name" value="GLUTAREDOXIN 2"/>
    <property type="match status" value="1"/>
</dbReference>
<dbReference type="GO" id="GO:0015038">
    <property type="term" value="F:glutathione disulfide oxidoreductase activity"/>
    <property type="evidence" value="ECO:0007669"/>
    <property type="project" value="UniProtKB-UniRule"/>
</dbReference>
<dbReference type="CDD" id="cd03418">
    <property type="entry name" value="GRX_GRXb_1_3_like"/>
    <property type="match status" value="1"/>
</dbReference>
<keyword evidence="3 6" id="KW-0249">Electron transport</keyword>
<dbReference type="Gene3D" id="3.40.30.10">
    <property type="entry name" value="Glutaredoxin"/>
    <property type="match status" value="1"/>
</dbReference>
<sequence length="83" mass="9215">MAEIIVYSSATCPYCDRAKALLTRKGAAFTEIRADLSDAHREEMIALSGRRTVPQIFIDGRHIGGCDDLYALEKSGQLDELLR</sequence>
<dbReference type="PANTHER" id="PTHR45694:SF18">
    <property type="entry name" value="GLUTAREDOXIN-1-RELATED"/>
    <property type="match status" value="1"/>
</dbReference>
<gene>
    <name evidence="7" type="primary">grx</name>
    <name evidence="7" type="ORF">Lgee_0492</name>
</gene>
<keyword evidence="5 6" id="KW-0676">Redox-active center</keyword>
<dbReference type="RefSeq" id="WP_028386653.1">
    <property type="nucleotide sequence ID" value="NZ_CAAAHN010000004.1"/>
</dbReference>
<dbReference type="PROSITE" id="PS51354">
    <property type="entry name" value="GLUTAREDOXIN_2"/>
    <property type="match status" value="1"/>
</dbReference>
<keyword evidence="6" id="KW-0963">Cytoplasm</keyword>
<dbReference type="InterPro" id="IPR036249">
    <property type="entry name" value="Thioredoxin-like_sf"/>
</dbReference>
<dbReference type="InterPro" id="IPR014025">
    <property type="entry name" value="Glutaredoxin_subgr"/>
</dbReference>
<comment type="similarity">
    <text evidence="1 6">Belongs to the glutaredoxin family.</text>
</comment>
<dbReference type="PRINTS" id="PR00160">
    <property type="entry name" value="GLUTAREDOXIN"/>
</dbReference>
<dbReference type="NCBIfam" id="TIGR02181">
    <property type="entry name" value="GRX_bact"/>
    <property type="match status" value="1"/>
</dbReference>
<keyword evidence="4" id="KW-1015">Disulfide bond</keyword>
<comment type="function">
    <text evidence="6">Has a glutathione-disulfide oxidoreductase activity in the presence of NADPH and glutathione reductase. Reduces low molecular weight disulfides and proteins.</text>
</comment>
<dbReference type="InterPro" id="IPR011900">
    <property type="entry name" value="GRX_bact"/>
</dbReference>
<reference evidence="7 8" key="1">
    <citation type="submission" date="2015-11" db="EMBL/GenBank/DDBJ databases">
        <title>Genomic analysis of 38 Legionella species identifies large and diverse effector repertoires.</title>
        <authorList>
            <person name="Burstein D."/>
            <person name="Amaro F."/>
            <person name="Zusman T."/>
            <person name="Lifshitz Z."/>
            <person name="Cohen O."/>
            <person name="Gilbert J.A."/>
            <person name="Pupko T."/>
            <person name="Shuman H.A."/>
            <person name="Segal G."/>
        </authorList>
    </citation>
    <scope>NUCLEOTIDE SEQUENCE [LARGE SCALE GENOMIC DNA]</scope>
    <source>
        <strain evidence="7 8">ATCC 49504</strain>
    </source>
</reference>
<dbReference type="STRING" id="45065.Lgee_0492"/>
<protein>
    <recommendedName>
        <fullName evidence="6">Glutaredoxin</fullName>
    </recommendedName>
</protein>
<dbReference type="AlphaFoldDB" id="A0A0W0U7V2"/>
<proteinExistence type="inferred from homology"/>
<dbReference type="Pfam" id="PF00462">
    <property type="entry name" value="Glutaredoxin"/>
    <property type="match status" value="1"/>
</dbReference>
<keyword evidence="2 6" id="KW-0813">Transport</keyword>
<evidence type="ECO:0000256" key="3">
    <source>
        <dbReference type="ARBA" id="ARBA00022982"/>
    </source>
</evidence>